<reference evidence="9 10" key="1">
    <citation type="submission" date="2014-09" db="EMBL/GenBank/DDBJ databases">
        <title>Sporocytophaga myxococcoides PG-01 genome sequencing.</title>
        <authorList>
            <person name="Liu L."/>
            <person name="Gao P.J."/>
            <person name="Chen G.J."/>
            <person name="Wang L.S."/>
        </authorList>
    </citation>
    <scope>NUCLEOTIDE SEQUENCE [LARGE SCALE GENOMIC DNA]</scope>
    <source>
        <strain evidence="9 10">PG-01</strain>
    </source>
</reference>
<dbReference type="EMBL" id="BBLT01000011">
    <property type="protein sequence ID" value="GAL87163.1"/>
    <property type="molecule type" value="Genomic_DNA"/>
</dbReference>
<name>A0A098LLZ2_9BACT</name>
<keyword evidence="6" id="KW-0016">Alginate biosynthesis</keyword>
<comment type="subcellular location">
    <subcellularLocation>
        <location evidence="1">Periplasm</location>
    </subcellularLocation>
</comment>
<evidence type="ECO:0000256" key="6">
    <source>
        <dbReference type="ARBA" id="ARBA00022841"/>
    </source>
</evidence>
<evidence type="ECO:0000313" key="10">
    <source>
        <dbReference type="Proteomes" id="UP000030185"/>
    </source>
</evidence>
<evidence type="ECO:0000259" key="8">
    <source>
        <dbReference type="Pfam" id="PF16822"/>
    </source>
</evidence>
<evidence type="ECO:0000256" key="2">
    <source>
        <dbReference type="ARBA" id="ARBA00005182"/>
    </source>
</evidence>
<dbReference type="InterPro" id="IPR031811">
    <property type="entry name" value="ALGX/ALGJ_SGNH-like"/>
</dbReference>
<feature type="transmembrane region" description="Helical" evidence="7">
    <location>
        <begin position="7"/>
        <end position="28"/>
    </location>
</feature>
<evidence type="ECO:0000256" key="3">
    <source>
        <dbReference type="ARBA" id="ARBA00022679"/>
    </source>
</evidence>
<keyword evidence="7" id="KW-0472">Membrane</keyword>
<dbReference type="GO" id="GO:0042121">
    <property type="term" value="P:alginic acid biosynthetic process"/>
    <property type="evidence" value="ECO:0007669"/>
    <property type="project" value="UniProtKB-UniPathway"/>
</dbReference>
<dbReference type="GO" id="GO:0016740">
    <property type="term" value="F:transferase activity"/>
    <property type="evidence" value="ECO:0007669"/>
    <property type="project" value="UniProtKB-KW"/>
</dbReference>
<evidence type="ECO:0000313" key="9">
    <source>
        <dbReference type="EMBL" id="GAL87163.1"/>
    </source>
</evidence>
<dbReference type="Proteomes" id="UP000030185">
    <property type="component" value="Unassembled WGS sequence"/>
</dbReference>
<evidence type="ECO:0000256" key="5">
    <source>
        <dbReference type="ARBA" id="ARBA00022764"/>
    </source>
</evidence>
<keyword evidence="4" id="KW-0732">Signal</keyword>
<dbReference type="eggNOG" id="COG0457">
    <property type="taxonomic scope" value="Bacteria"/>
</dbReference>
<dbReference type="UniPathway" id="UPA00286"/>
<feature type="domain" description="AlgX/AlgJ SGNH hydrolase-like" evidence="8">
    <location>
        <begin position="90"/>
        <end position="278"/>
    </location>
</feature>
<keyword evidence="7" id="KW-0812">Transmembrane</keyword>
<accession>A0A098LLZ2</accession>
<keyword evidence="7" id="KW-1133">Transmembrane helix</keyword>
<evidence type="ECO:0000256" key="4">
    <source>
        <dbReference type="ARBA" id="ARBA00022729"/>
    </source>
</evidence>
<dbReference type="Pfam" id="PF16822">
    <property type="entry name" value="ALGX"/>
    <property type="match status" value="1"/>
</dbReference>
<gene>
    <name evidence="9" type="ORF">MYP_4393</name>
</gene>
<dbReference type="RefSeq" id="WP_156140776.1">
    <property type="nucleotide sequence ID" value="NZ_BBLT01000011.1"/>
</dbReference>
<comment type="caution">
    <text evidence="9">The sequence shown here is derived from an EMBL/GenBank/DDBJ whole genome shotgun (WGS) entry which is preliminary data.</text>
</comment>
<proteinExistence type="predicted"/>
<evidence type="ECO:0000256" key="1">
    <source>
        <dbReference type="ARBA" id="ARBA00004418"/>
    </source>
</evidence>
<dbReference type="GO" id="GO:0042597">
    <property type="term" value="C:periplasmic space"/>
    <property type="evidence" value="ECO:0007669"/>
    <property type="project" value="UniProtKB-SubCell"/>
</dbReference>
<comment type="pathway">
    <text evidence="2">Glycan biosynthesis; alginate biosynthesis.</text>
</comment>
<dbReference type="AlphaFoldDB" id="A0A098LLZ2"/>
<dbReference type="STRING" id="153721.MYP_4393"/>
<organism evidence="9 10">
    <name type="scientific">Sporocytophaga myxococcoides</name>
    <dbReference type="NCBI Taxonomy" id="153721"/>
    <lineage>
        <taxon>Bacteria</taxon>
        <taxon>Pseudomonadati</taxon>
        <taxon>Bacteroidota</taxon>
        <taxon>Cytophagia</taxon>
        <taxon>Cytophagales</taxon>
        <taxon>Cytophagaceae</taxon>
        <taxon>Sporocytophaga</taxon>
    </lineage>
</organism>
<protein>
    <submittedName>
        <fullName evidence="9">Alginate O-acetyltransferase AlgJ</fullName>
    </submittedName>
</protein>
<dbReference type="OrthoDB" id="175771at2"/>
<keyword evidence="5" id="KW-0574">Periplasm</keyword>
<keyword evidence="10" id="KW-1185">Reference proteome</keyword>
<evidence type="ECO:0000256" key="7">
    <source>
        <dbReference type="SAM" id="Phobius"/>
    </source>
</evidence>
<keyword evidence="3 9" id="KW-0808">Transferase</keyword>
<sequence>MKNRYKASDLFLVIVFAILLFIPCILFLNTLNNYKLPESENGPQQHTFSATVKKYENLLSDSLTLKTELIRSYYYVKTKILKEISITPSVIQGTEEWLYYSGSGDGYPIESFTGQQILADTSLLKIKLNLEAQERWLRKRNIDFYIIMCPNKQTIYSEFFPYKKGITVADQIMSYLKSNSNLKIIDLRETMIKAKDNKHLLYYKADSHWNQYGGFIAYTEIINQLSLVYPELKPLQLKDYNISFKETEGGDLAKMVNLQKDFKDHEYDFDLKDTTTLPKKNIVMFHDSYYWLIKPFLANHFILTERPHQWNSFDYNVIDEVKPEIVFYEVVERYLTAFSRENPAEIKDTLINK</sequence>